<evidence type="ECO:0000256" key="1">
    <source>
        <dbReference type="ARBA" id="ARBA00022679"/>
    </source>
</evidence>
<proteinExistence type="predicted"/>
<evidence type="ECO:0000256" key="2">
    <source>
        <dbReference type="ARBA" id="ARBA00023315"/>
    </source>
</evidence>
<feature type="domain" description="N-acetyltransferase" evidence="3">
    <location>
        <begin position="19"/>
        <end position="161"/>
    </location>
</feature>
<evidence type="ECO:0000259" key="3">
    <source>
        <dbReference type="PROSITE" id="PS51186"/>
    </source>
</evidence>
<reference evidence="4 5" key="1">
    <citation type="journal article" date="2019" name="Nat. Microbiol.">
        <title>Wide diversity of methane and short-chain alkane metabolisms in uncultured archaea.</title>
        <authorList>
            <person name="Borrel G."/>
            <person name="Adam P.S."/>
            <person name="McKay L.J."/>
            <person name="Chen L.X."/>
            <person name="Sierra-Garcia I.N."/>
            <person name="Sieber C.M."/>
            <person name="Letourneur Q."/>
            <person name="Ghozlane A."/>
            <person name="Andersen G.L."/>
            <person name="Li W.J."/>
            <person name="Hallam S.J."/>
            <person name="Muyzer G."/>
            <person name="de Oliveira V.M."/>
            <person name="Inskeep W.P."/>
            <person name="Banfield J.F."/>
            <person name="Gribaldo S."/>
        </authorList>
    </citation>
    <scope>NUCLEOTIDE SEQUENCE [LARGE SCALE GENOMIC DNA]</scope>
    <source>
        <strain evidence="4">NM1a</strain>
    </source>
</reference>
<keyword evidence="1 4" id="KW-0808">Transferase</keyword>
<comment type="caution">
    <text evidence="4">The sequence shown here is derived from an EMBL/GenBank/DDBJ whole genome shotgun (WGS) entry which is preliminary data.</text>
</comment>
<evidence type="ECO:0000313" key="5">
    <source>
        <dbReference type="Proteomes" id="UP000317158"/>
    </source>
</evidence>
<gene>
    <name evidence="4" type="ORF">EF806_01870</name>
</gene>
<dbReference type="AlphaFoldDB" id="A0A520KSE1"/>
<evidence type="ECO:0000313" key="4">
    <source>
        <dbReference type="EMBL" id="RZN64822.1"/>
    </source>
</evidence>
<dbReference type="InterPro" id="IPR000182">
    <property type="entry name" value="GNAT_dom"/>
</dbReference>
<dbReference type="PANTHER" id="PTHR43420">
    <property type="entry name" value="ACETYLTRANSFERASE"/>
    <property type="match status" value="1"/>
</dbReference>
<sequence>MSLNIITTYLQGLDMVDIIKVRLASVKELPYIEKMWKKLEPSNNYQDILIFYLMFRRYIYIAGLDNNPIGFAAGSIKNDIRGHLSAIYVEELYRRHGVGQKLINVLENKFRQENFKKMTLEVKEDNYNAISFYEKNNFVRIGKKPRYYGTKDALLYIKELI</sequence>
<protein>
    <submittedName>
        <fullName evidence="4">GNAT family N-acetyltransferase</fullName>
    </submittedName>
</protein>
<dbReference type="EMBL" id="RXIF01000004">
    <property type="protein sequence ID" value="RZN64822.1"/>
    <property type="molecule type" value="Genomic_DNA"/>
</dbReference>
<accession>A0A520KSE1</accession>
<dbReference type="GO" id="GO:0016747">
    <property type="term" value="F:acyltransferase activity, transferring groups other than amino-acyl groups"/>
    <property type="evidence" value="ECO:0007669"/>
    <property type="project" value="InterPro"/>
</dbReference>
<dbReference type="SUPFAM" id="SSF55729">
    <property type="entry name" value="Acyl-CoA N-acyltransferases (Nat)"/>
    <property type="match status" value="1"/>
</dbReference>
<dbReference type="Gene3D" id="3.40.630.30">
    <property type="match status" value="1"/>
</dbReference>
<organism evidence="4 5">
    <name type="scientific">Methanoliparum thermophilum</name>
    <dbReference type="NCBI Taxonomy" id="2491083"/>
    <lineage>
        <taxon>Archaea</taxon>
        <taxon>Methanobacteriati</taxon>
        <taxon>Methanobacteriota</taxon>
        <taxon>Candidatus Methanoliparia</taxon>
        <taxon>Candidatus Methanoliparales</taxon>
        <taxon>Candidatus Methanoliparaceae</taxon>
        <taxon>Candidatus Methanoliparum</taxon>
    </lineage>
</organism>
<dbReference type="Proteomes" id="UP000317158">
    <property type="component" value="Unassembled WGS sequence"/>
</dbReference>
<dbReference type="Pfam" id="PF00583">
    <property type="entry name" value="Acetyltransf_1"/>
    <property type="match status" value="1"/>
</dbReference>
<dbReference type="InterPro" id="IPR016181">
    <property type="entry name" value="Acyl_CoA_acyltransferase"/>
</dbReference>
<name>A0A520KSE1_METT2</name>
<dbReference type="InterPro" id="IPR050680">
    <property type="entry name" value="YpeA/RimI_acetyltransf"/>
</dbReference>
<dbReference type="CDD" id="cd04301">
    <property type="entry name" value="NAT_SF"/>
    <property type="match status" value="1"/>
</dbReference>
<dbReference type="PROSITE" id="PS51186">
    <property type="entry name" value="GNAT"/>
    <property type="match status" value="1"/>
</dbReference>
<keyword evidence="2" id="KW-0012">Acyltransferase</keyword>